<keyword evidence="2" id="KW-0472">Membrane</keyword>
<keyword evidence="4" id="KW-1185">Reference proteome</keyword>
<accession>A0ABQ9ZHL7</accession>
<keyword evidence="2" id="KW-1133">Transmembrane helix</keyword>
<sequence>METHWIAITTVEDAFRQVEPALAWLDEALNNISVGIANMSMGRLPVTLFPTLQVEAMLKEIKAVLPPGWSLSPCIQNGHTWKLYMEAKVVVATVIISLPHPIGNATLGAQFEPFPPFFAGASDSQAFVELTVSDSSRCVTSTTSICPICRAVYRKHRELSCAMALFLKDEERHQASAPQQHSTLCDSVGKSGSTSAQLLPEPAEEETSSSLKKKVATASKPLLSRHVKFQGRISLMGVHLRVIKEEEKARVAMEVDGTVGLRYPYELIIAIVGSLLGFAASLVFSWHNVTGGVNVAVSVFLCES</sequence>
<evidence type="ECO:0000256" key="2">
    <source>
        <dbReference type="SAM" id="Phobius"/>
    </source>
</evidence>
<reference evidence="3 4" key="1">
    <citation type="journal article" date="2023" name="Nucleic Acids Res.">
        <title>The hologenome of Daphnia magna reveals possible DNA methylation and microbiome-mediated evolution of the host genome.</title>
        <authorList>
            <person name="Chaturvedi A."/>
            <person name="Li X."/>
            <person name="Dhandapani V."/>
            <person name="Marshall H."/>
            <person name="Kissane S."/>
            <person name="Cuenca-Cambronero M."/>
            <person name="Asole G."/>
            <person name="Calvet F."/>
            <person name="Ruiz-Romero M."/>
            <person name="Marangio P."/>
            <person name="Guigo R."/>
            <person name="Rago D."/>
            <person name="Mirbahai L."/>
            <person name="Eastwood N."/>
            <person name="Colbourne J.K."/>
            <person name="Zhou J."/>
            <person name="Mallon E."/>
            <person name="Orsini L."/>
        </authorList>
    </citation>
    <scope>NUCLEOTIDE SEQUENCE [LARGE SCALE GENOMIC DNA]</scope>
    <source>
        <strain evidence="3">LRV0_1</strain>
    </source>
</reference>
<feature type="compositionally biased region" description="Polar residues" evidence="1">
    <location>
        <begin position="177"/>
        <end position="197"/>
    </location>
</feature>
<gene>
    <name evidence="3" type="ORF">OUZ56_021520</name>
</gene>
<proteinExistence type="predicted"/>
<feature type="transmembrane region" description="Helical" evidence="2">
    <location>
        <begin position="267"/>
        <end position="286"/>
    </location>
</feature>
<dbReference type="EMBL" id="JAOYFB010000003">
    <property type="protein sequence ID" value="KAK4012421.1"/>
    <property type="molecule type" value="Genomic_DNA"/>
</dbReference>
<evidence type="ECO:0000313" key="4">
    <source>
        <dbReference type="Proteomes" id="UP001234178"/>
    </source>
</evidence>
<evidence type="ECO:0000256" key="1">
    <source>
        <dbReference type="SAM" id="MobiDB-lite"/>
    </source>
</evidence>
<evidence type="ECO:0000313" key="3">
    <source>
        <dbReference type="EMBL" id="KAK4012421.1"/>
    </source>
</evidence>
<name>A0ABQ9ZHL7_9CRUS</name>
<protein>
    <submittedName>
        <fullName evidence="3">Uncharacterized protein</fullName>
    </submittedName>
</protein>
<comment type="caution">
    <text evidence="3">The sequence shown here is derived from an EMBL/GenBank/DDBJ whole genome shotgun (WGS) entry which is preliminary data.</text>
</comment>
<feature type="region of interest" description="Disordered" evidence="1">
    <location>
        <begin position="177"/>
        <end position="211"/>
    </location>
</feature>
<keyword evidence="2" id="KW-0812">Transmembrane</keyword>
<dbReference type="Proteomes" id="UP001234178">
    <property type="component" value="Unassembled WGS sequence"/>
</dbReference>
<organism evidence="3 4">
    <name type="scientific">Daphnia magna</name>
    <dbReference type="NCBI Taxonomy" id="35525"/>
    <lineage>
        <taxon>Eukaryota</taxon>
        <taxon>Metazoa</taxon>
        <taxon>Ecdysozoa</taxon>
        <taxon>Arthropoda</taxon>
        <taxon>Crustacea</taxon>
        <taxon>Branchiopoda</taxon>
        <taxon>Diplostraca</taxon>
        <taxon>Cladocera</taxon>
        <taxon>Anomopoda</taxon>
        <taxon>Daphniidae</taxon>
        <taxon>Daphnia</taxon>
    </lineage>
</organism>